<reference evidence="1 2" key="1">
    <citation type="submission" date="2021-06" db="EMBL/GenBank/DDBJ databases">
        <authorList>
            <person name="Palmer J.M."/>
        </authorList>
    </citation>
    <scope>NUCLEOTIDE SEQUENCE [LARGE SCALE GENOMIC DNA]</scope>
    <source>
        <strain evidence="2">if_2019</strain>
        <tissue evidence="1">Muscle</tissue>
    </source>
</reference>
<evidence type="ECO:0000313" key="1">
    <source>
        <dbReference type="EMBL" id="MEQ2250042.1"/>
    </source>
</evidence>
<keyword evidence="2" id="KW-1185">Reference proteome</keyword>
<dbReference type="Proteomes" id="UP001482620">
    <property type="component" value="Unassembled WGS sequence"/>
</dbReference>
<comment type="caution">
    <text evidence="1">The sequence shown here is derived from an EMBL/GenBank/DDBJ whole genome shotgun (WGS) entry which is preliminary data.</text>
</comment>
<dbReference type="EMBL" id="JAHRIQ010088107">
    <property type="protein sequence ID" value="MEQ2250042.1"/>
    <property type="molecule type" value="Genomic_DNA"/>
</dbReference>
<sequence>MLQFILRSGTALGNTAAINTFSFSAGGFNVEARISQEMKQTVLWKGEAGSEVRPQSKSINLSWHQTSVMESMDVRSHPCVGVVGHWRARGVFCNLCLRRRWK</sequence>
<evidence type="ECO:0000313" key="2">
    <source>
        <dbReference type="Proteomes" id="UP001482620"/>
    </source>
</evidence>
<name>A0ABV0V1S4_9TELE</name>
<organism evidence="1 2">
    <name type="scientific">Ilyodon furcidens</name>
    <name type="common">goldbreast splitfin</name>
    <dbReference type="NCBI Taxonomy" id="33524"/>
    <lineage>
        <taxon>Eukaryota</taxon>
        <taxon>Metazoa</taxon>
        <taxon>Chordata</taxon>
        <taxon>Craniata</taxon>
        <taxon>Vertebrata</taxon>
        <taxon>Euteleostomi</taxon>
        <taxon>Actinopterygii</taxon>
        <taxon>Neopterygii</taxon>
        <taxon>Teleostei</taxon>
        <taxon>Neoteleostei</taxon>
        <taxon>Acanthomorphata</taxon>
        <taxon>Ovalentaria</taxon>
        <taxon>Atherinomorphae</taxon>
        <taxon>Cyprinodontiformes</taxon>
        <taxon>Goodeidae</taxon>
        <taxon>Ilyodon</taxon>
    </lineage>
</organism>
<gene>
    <name evidence="1" type="ORF">ILYODFUR_035836</name>
</gene>
<protein>
    <submittedName>
        <fullName evidence="1">Uncharacterized protein</fullName>
    </submittedName>
</protein>
<proteinExistence type="predicted"/>
<accession>A0ABV0V1S4</accession>